<gene>
    <name evidence="1" type="ORF">VDAG_05218</name>
</gene>
<keyword evidence="2" id="KW-1185">Reference proteome</keyword>
<dbReference type="GeneID" id="20706681"/>
<name>G2X4Y6_VERDV</name>
<dbReference type="HOGENOM" id="CLU_095063_0_0_1"/>
<dbReference type="Proteomes" id="UP000001611">
    <property type="component" value="Chromosome 4"/>
</dbReference>
<dbReference type="KEGG" id="vda:VDAG_05218"/>
<evidence type="ECO:0000313" key="1">
    <source>
        <dbReference type="EMBL" id="EGY23780.1"/>
    </source>
</evidence>
<evidence type="ECO:0000313" key="2">
    <source>
        <dbReference type="Proteomes" id="UP000001611"/>
    </source>
</evidence>
<reference evidence="1 2" key="1">
    <citation type="submission" date="2008-03" db="EMBL/GenBank/DDBJ databases">
        <title>The Genome Sequence of Verticillium dahliae VdLs.17.</title>
        <authorList>
            <consortium name="The Broad Institute Genome Sequencing Platform"/>
            <person name="Ma L.-J.J."/>
            <person name="Klosterman S.J."/>
            <person name="Subbarao K."/>
            <person name="Dobinson K."/>
            <person name="Veronese P."/>
            <person name="Kang S."/>
            <person name="Gold S.E."/>
            <person name="Young S."/>
            <person name="Jaffe D."/>
            <person name="Gnerre S."/>
            <person name="Berlin A."/>
            <person name="Heiman D."/>
            <person name="Hepburn T."/>
            <person name="Sykes S."/>
            <person name="Alvarado L."/>
            <person name="Kodira C.D."/>
            <person name="Lander E."/>
            <person name="Galagan J."/>
            <person name="Nusbaum C."/>
            <person name="Birren B."/>
        </authorList>
    </citation>
    <scope>NUCLEOTIDE SEQUENCE [LARGE SCALE GENOMIC DNA]</scope>
    <source>
        <strain evidence="2">VdLs.17 / ATCC MYA-4575 / FGSC 10137</strain>
    </source>
</reference>
<dbReference type="AlphaFoldDB" id="G2X4Y6"/>
<dbReference type="InParanoid" id="G2X4Y6"/>
<dbReference type="EMBL" id="DS572703">
    <property type="protein sequence ID" value="EGY23780.1"/>
    <property type="molecule type" value="Genomic_DNA"/>
</dbReference>
<sequence length="127" mass="14238">METIKPFARSPWEKRIARLQEKDVPMALAEGAPKNLTVITTSTSTRSDTFGIGVTTRAPWAIWAPEGFFTEKARLEPRDKQNPFTAELAAMHKGLDAHDTMLDKVSRIVRKTSRRVVFPVTQCLVIG</sequence>
<accession>G2X4Y6</accession>
<organism evidence="1 2">
    <name type="scientific">Verticillium dahliae (strain VdLs.17 / ATCC MYA-4575 / FGSC 10137)</name>
    <name type="common">Verticillium wilt</name>
    <dbReference type="NCBI Taxonomy" id="498257"/>
    <lineage>
        <taxon>Eukaryota</taxon>
        <taxon>Fungi</taxon>
        <taxon>Dikarya</taxon>
        <taxon>Ascomycota</taxon>
        <taxon>Pezizomycotina</taxon>
        <taxon>Sordariomycetes</taxon>
        <taxon>Hypocreomycetidae</taxon>
        <taxon>Glomerellales</taxon>
        <taxon>Plectosphaerellaceae</taxon>
        <taxon>Verticillium</taxon>
    </lineage>
</organism>
<dbReference type="RefSeq" id="XP_009653249.1">
    <property type="nucleotide sequence ID" value="XM_009654954.1"/>
</dbReference>
<protein>
    <submittedName>
        <fullName evidence="1">Uncharacterized protein</fullName>
    </submittedName>
</protein>
<proteinExistence type="predicted"/>